<accession>A0A6L5BC01</accession>
<dbReference type="Pfam" id="PF07734">
    <property type="entry name" value="FBA_1"/>
    <property type="match status" value="1"/>
</dbReference>
<comment type="caution">
    <text evidence="2">The sequence shown here is derived from an EMBL/GenBank/DDBJ whole genome shotgun (WGS) entry which is preliminary data.</text>
</comment>
<feature type="domain" description="F-box" evidence="1">
    <location>
        <begin position="56"/>
        <end position="97"/>
    </location>
</feature>
<dbReference type="AlphaFoldDB" id="A0A6L5BC01"/>
<dbReference type="InterPro" id="IPR036047">
    <property type="entry name" value="F-box-like_dom_sf"/>
</dbReference>
<protein>
    <recommendedName>
        <fullName evidence="1">F-box domain-containing protein</fullName>
    </recommendedName>
</protein>
<sequence>MHGSSSSMDKPIICYQRRSKCIIRDDSEGDKQLQQIVSPCIGRKRTRMGEIKNVTLPEDILYNEIVSRLPLKFILRCRRVCKSWNSRFSTSDFVNSHLTHQLQDKQEDDDDLIITKCFAVDEGISILSHTNEFPVRSVPCVCDTILGSINGLILMCSTRGRRFCLWNPAVGQVKFFCMPPPRYHPTKDECEHFVGGFCWDRVQNDYKVLMFCYESTRTPPSQLCIYSFNSATWTRLCIPQHPKLRGPIANPNLMVHPSTIVKGTPYWSYSENRTYPGKRHERKFFCTFKFVPEIKEFRFLPDFHTRSSDESNFVVNADDRVVRMSYEKIRGEETLVKIYSLDNDDSGTWSKMYTIGPMSLALGCWPSHCYKNGGEILIYKHRGPFSLYDPKTKETKEFDGSISTVNANRIRMYYSYTPSLICVRGMESMQNLSIKNGSETYSFVKSISPRFTRD</sequence>
<dbReference type="Gene3D" id="1.20.1280.50">
    <property type="match status" value="1"/>
</dbReference>
<dbReference type="InterPro" id="IPR050796">
    <property type="entry name" value="SCF_F-box_component"/>
</dbReference>
<dbReference type="Pfam" id="PF00646">
    <property type="entry name" value="F-box"/>
    <property type="match status" value="1"/>
</dbReference>
<gene>
    <name evidence="2" type="ORF">AG4045_000323</name>
</gene>
<evidence type="ECO:0000313" key="3">
    <source>
        <dbReference type="Proteomes" id="UP000593563"/>
    </source>
</evidence>
<dbReference type="InterPro" id="IPR011043">
    <property type="entry name" value="Gal_Oxase/kelch_b-propeller"/>
</dbReference>
<reference evidence="2" key="1">
    <citation type="submission" date="2020-01" db="EMBL/GenBank/DDBJ databases">
        <title>The Celery Genome Sequence Reveals Sequential Paleo-tetraploidization, Resistance Gene Elimination, Karyotype Evolution, and Functional Innovation in Apiales.</title>
        <authorList>
            <person name="Song X."/>
        </authorList>
    </citation>
    <scope>NUCLEOTIDE SEQUENCE</scope>
    <source>
        <tissue evidence="2">Leaf</tissue>
    </source>
</reference>
<dbReference type="Proteomes" id="UP000593563">
    <property type="component" value="Unassembled WGS sequence"/>
</dbReference>
<evidence type="ECO:0000313" key="2">
    <source>
        <dbReference type="EMBL" id="KAF1002172.1"/>
    </source>
</evidence>
<dbReference type="SUPFAM" id="SSF50965">
    <property type="entry name" value="Galactose oxidase, central domain"/>
    <property type="match status" value="1"/>
</dbReference>
<proteinExistence type="predicted"/>
<dbReference type="EMBL" id="WRXP01001609">
    <property type="protein sequence ID" value="KAF1002172.1"/>
    <property type="molecule type" value="Genomic_DNA"/>
</dbReference>
<dbReference type="SUPFAM" id="SSF81383">
    <property type="entry name" value="F-box domain"/>
    <property type="match status" value="1"/>
</dbReference>
<organism evidence="2 3">
    <name type="scientific">Apium graveolens</name>
    <name type="common">Celery</name>
    <dbReference type="NCBI Taxonomy" id="4045"/>
    <lineage>
        <taxon>Eukaryota</taxon>
        <taxon>Viridiplantae</taxon>
        <taxon>Streptophyta</taxon>
        <taxon>Embryophyta</taxon>
        <taxon>Tracheophyta</taxon>
        <taxon>Spermatophyta</taxon>
        <taxon>Magnoliopsida</taxon>
        <taxon>eudicotyledons</taxon>
        <taxon>Gunneridae</taxon>
        <taxon>Pentapetalae</taxon>
        <taxon>asterids</taxon>
        <taxon>campanulids</taxon>
        <taxon>Apiales</taxon>
        <taxon>Apiaceae</taxon>
        <taxon>Apioideae</taxon>
        <taxon>apioid superclade</taxon>
        <taxon>Apieae</taxon>
        <taxon>Apium</taxon>
    </lineage>
</organism>
<keyword evidence="3" id="KW-1185">Reference proteome</keyword>
<evidence type="ECO:0000259" key="1">
    <source>
        <dbReference type="SMART" id="SM00256"/>
    </source>
</evidence>
<dbReference type="PANTHER" id="PTHR31672:SF13">
    <property type="entry name" value="F-BOX PROTEIN CPR30-LIKE"/>
    <property type="match status" value="1"/>
</dbReference>
<dbReference type="InterPro" id="IPR017451">
    <property type="entry name" value="F-box-assoc_interact_dom"/>
</dbReference>
<dbReference type="InterPro" id="IPR001810">
    <property type="entry name" value="F-box_dom"/>
</dbReference>
<name>A0A6L5BC01_APIGR</name>
<dbReference type="PANTHER" id="PTHR31672">
    <property type="entry name" value="BNACNNG10540D PROTEIN"/>
    <property type="match status" value="1"/>
</dbReference>
<dbReference type="NCBIfam" id="TIGR01640">
    <property type="entry name" value="F_box_assoc_1"/>
    <property type="match status" value="1"/>
</dbReference>
<dbReference type="InterPro" id="IPR006527">
    <property type="entry name" value="F-box-assoc_dom_typ1"/>
</dbReference>
<dbReference type="SMART" id="SM00256">
    <property type="entry name" value="FBOX"/>
    <property type="match status" value="1"/>
</dbReference>